<comment type="caution">
    <text evidence="2">The sequence shown here is derived from an EMBL/GenBank/DDBJ whole genome shotgun (WGS) entry which is preliminary data.</text>
</comment>
<evidence type="ECO:0000256" key="1">
    <source>
        <dbReference type="SAM" id="Phobius"/>
    </source>
</evidence>
<keyword evidence="1" id="KW-0472">Membrane</keyword>
<keyword evidence="1" id="KW-0812">Transmembrane</keyword>
<keyword evidence="3" id="KW-1185">Reference proteome</keyword>
<gene>
    <name evidence="2" type="ORF">HUJ06_017956</name>
</gene>
<proteinExistence type="predicted"/>
<dbReference type="Proteomes" id="UP000607653">
    <property type="component" value="Unassembled WGS sequence"/>
</dbReference>
<accession>A0A822ZXW3</accession>
<dbReference type="EMBL" id="DUZY01000008">
    <property type="protein sequence ID" value="DAD48019.1"/>
    <property type="molecule type" value="Genomic_DNA"/>
</dbReference>
<feature type="transmembrane region" description="Helical" evidence="1">
    <location>
        <begin position="12"/>
        <end position="35"/>
    </location>
</feature>
<dbReference type="AlphaFoldDB" id="A0A822ZXW3"/>
<evidence type="ECO:0000313" key="2">
    <source>
        <dbReference type="EMBL" id="DAD48019.1"/>
    </source>
</evidence>
<keyword evidence="1" id="KW-1133">Transmembrane helix</keyword>
<evidence type="ECO:0000313" key="3">
    <source>
        <dbReference type="Proteomes" id="UP000607653"/>
    </source>
</evidence>
<organism evidence="2 3">
    <name type="scientific">Nelumbo nucifera</name>
    <name type="common">Sacred lotus</name>
    <dbReference type="NCBI Taxonomy" id="4432"/>
    <lineage>
        <taxon>Eukaryota</taxon>
        <taxon>Viridiplantae</taxon>
        <taxon>Streptophyta</taxon>
        <taxon>Embryophyta</taxon>
        <taxon>Tracheophyta</taxon>
        <taxon>Spermatophyta</taxon>
        <taxon>Magnoliopsida</taxon>
        <taxon>Proteales</taxon>
        <taxon>Nelumbonaceae</taxon>
        <taxon>Nelumbo</taxon>
    </lineage>
</organism>
<reference evidence="2 3" key="1">
    <citation type="journal article" date="2020" name="Mol. Biol. Evol.">
        <title>Distinct Expression and Methylation Patterns for Genes with Different Fates following a Single Whole-Genome Duplication in Flowering Plants.</title>
        <authorList>
            <person name="Shi T."/>
            <person name="Rahmani R.S."/>
            <person name="Gugger P.F."/>
            <person name="Wang M."/>
            <person name="Li H."/>
            <person name="Zhang Y."/>
            <person name="Li Z."/>
            <person name="Wang Q."/>
            <person name="Van de Peer Y."/>
            <person name="Marchal K."/>
            <person name="Chen J."/>
        </authorList>
    </citation>
    <scope>NUCLEOTIDE SEQUENCE [LARGE SCALE GENOMIC DNA]</scope>
    <source>
        <tissue evidence="2">Leaf</tissue>
    </source>
</reference>
<sequence length="41" mass="4051">MLLSSSSSSSSSAAAAAAAAAVTFPFKIFSISLVLSGTTRR</sequence>
<name>A0A822ZXW3_NELNU</name>
<protein>
    <submittedName>
        <fullName evidence="2">Uncharacterized protein</fullName>
    </submittedName>
</protein>